<evidence type="ECO:0000256" key="11">
    <source>
        <dbReference type="SAM" id="MobiDB-lite"/>
    </source>
</evidence>
<evidence type="ECO:0000256" key="8">
    <source>
        <dbReference type="ARBA" id="ARBA00023163"/>
    </source>
</evidence>
<evidence type="ECO:0000256" key="4">
    <source>
        <dbReference type="ARBA" id="ARBA00022771"/>
    </source>
</evidence>
<dbReference type="SUPFAM" id="SSF54695">
    <property type="entry name" value="POZ domain"/>
    <property type="match status" value="1"/>
</dbReference>
<evidence type="ECO:0000256" key="5">
    <source>
        <dbReference type="ARBA" id="ARBA00022833"/>
    </source>
</evidence>
<dbReference type="CDD" id="cd18206">
    <property type="entry name" value="BTB_POZ_ZBTB17_MIZ1"/>
    <property type="match status" value="1"/>
</dbReference>
<feature type="compositionally biased region" description="Basic and acidic residues" evidence="11">
    <location>
        <begin position="161"/>
        <end position="178"/>
    </location>
</feature>
<dbReference type="InterPro" id="IPR011333">
    <property type="entry name" value="SKP1/BTB/POZ_sf"/>
</dbReference>
<dbReference type="SUPFAM" id="SSF57667">
    <property type="entry name" value="beta-beta-alpha zinc fingers"/>
    <property type="match status" value="7"/>
</dbReference>
<feature type="region of interest" description="Disordered" evidence="11">
    <location>
        <begin position="133"/>
        <end position="365"/>
    </location>
</feature>
<dbReference type="FunFam" id="3.30.160.60:FF:000831">
    <property type="entry name" value="Zinc finger and BTB domain-containing protein 17"/>
    <property type="match status" value="1"/>
</dbReference>
<evidence type="ECO:0000256" key="10">
    <source>
        <dbReference type="PROSITE-ProRule" id="PRU00042"/>
    </source>
</evidence>
<feature type="region of interest" description="Disordered" evidence="11">
    <location>
        <begin position="824"/>
        <end position="879"/>
    </location>
</feature>
<keyword evidence="15" id="KW-1185">Reference proteome</keyword>
<feature type="domain" description="C2H2-type" evidence="13">
    <location>
        <begin position="748"/>
        <end position="775"/>
    </location>
</feature>
<evidence type="ECO:0000256" key="1">
    <source>
        <dbReference type="ARBA" id="ARBA00004123"/>
    </source>
</evidence>
<dbReference type="GO" id="GO:0008270">
    <property type="term" value="F:zinc ion binding"/>
    <property type="evidence" value="ECO:0007669"/>
    <property type="project" value="UniProtKB-KW"/>
</dbReference>
<dbReference type="FunFam" id="3.30.160.60:FF:000346">
    <property type="entry name" value="zinc finger and BTB domain-containing protein 17 isoform X2"/>
    <property type="match status" value="1"/>
</dbReference>
<organism evidence="14 15">
    <name type="scientific">Mastacembelus armatus</name>
    <name type="common">zig-zag eel</name>
    <dbReference type="NCBI Taxonomy" id="205130"/>
    <lineage>
        <taxon>Eukaryota</taxon>
        <taxon>Metazoa</taxon>
        <taxon>Chordata</taxon>
        <taxon>Craniata</taxon>
        <taxon>Vertebrata</taxon>
        <taxon>Euteleostomi</taxon>
        <taxon>Actinopterygii</taxon>
        <taxon>Neopterygii</taxon>
        <taxon>Teleostei</taxon>
        <taxon>Neoteleostei</taxon>
        <taxon>Acanthomorphata</taxon>
        <taxon>Anabantaria</taxon>
        <taxon>Synbranchiformes</taxon>
        <taxon>Mastacembelidae</taxon>
        <taxon>Mastacembelus</taxon>
    </lineage>
</organism>
<keyword evidence="8" id="KW-0804">Transcription</keyword>
<dbReference type="PANTHER" id="PTHR24394">
    <property type="entry name" value="ZINC FINGER PROTEIN"/>
    <property type="match status" value="1"/>
</dbReference>
<sequence>MDFPWHSGKVLEQLNRQRKQGLLCDCTFVVDGVDFKAHKAVLAACSVYFRTLFLDQKDVVHLDISNAAGLGQVLEFMYTAKLSLTSQNIEDVMAVANFLQMQEIVNACSAYQSIANPAPSLITLDYAVEEKTAEREQRNELESDLAEVASQVEDSPSTTPTEDKEPTQIQENLKKDLSVEAQHNVSQPSPTRLHSGRGRPSKTTPISAQKKICVKKETENSPQDAPEFQDDPSDTDYMPKSQLTSAGSSSYMSSRGRRIRKPPRRNFPPDNDSDDEGTSSQKNEKRVAELGEEAEEQQDNHGETGGGETGGGETGGGETADEEGAEEDGEQAEAVDSSSERDGKQTQAASMSSRSESKPYSSVTHKCEDCGKKFTHTGNFKRHMRIHTGEKPFSCRDCNKAFSDPAACKAHEKTHSPLKPYCCSTCGKSYRQISLLNLHRKRHTAKMRHLETHDTEKGNKCPHCDKRFNQVGNLKAHLKIHIADGPLKCKECGKQFTTSGNLKRHLRVHSGEKPYICVHCQRAFSDPGALQRHERIHTGEKPCVCPICGKAFTQASSLIAHVRQHTGEKPYVCDRCGKRFVQSSQLANHIRHHDNVRPHKCQMCNKAFVNVGDLSKHIIIHTGEKPFLCDKCGRGFNRVDNLRSHVKTVHHGKAGMKRLVVAGGSVDEGSDACTGTATSDSEINIVTVTTEDIVTLATEALAASAVAQLTVVPVTASVSADETEALKAEITKAVEKVQEADPNTQILYACDSCGDKFLDASSLAQHVRIHTAQALVMFQADSDFYQYTAATTAEGDTATTWQPTAEQVIQEGELIFRAQGGEGEAEGGILGETQDQEEGSGVVVSEDERESGDLLTEGKDEAAAEVEEEKEEMECESHT</sequence>
<proteinExistence type="predicted"/>
<dbReference type="FunFam" id="3.30.160.60:FF:001732">
    <property type="entry name" value="Zgc:162936"/>
    <property type="match status" value="1"/>
</dbReference>
<keyword evidence="6" id="KW-0805">Transcription regulation</keyword>
<keyword evidence="5" id="KW-0862">Zinc</keyword>
<dbReference type="PANTHER" id="PTHR24394:SF52">
    <property type="entry name" value="ZINC FINGER AND BTB DOMAIN CONTAINING 17"/>
    <property type="match status" value="1"/>
</dbReference>
<evidence type="ECO:0000259" key="13">
    <source>
        <dbReference type="PROSITE" id="PS50157"/>
    </source>
</evidence>
<feature type="compositionally biased region" description="Gly residues" evidence="11">
    <location>
        <begin position="303"/>
        <end position="318"/>
    </location>
</feature>
<dbReference type="GO" id="GO:0000981">
    <property type="term" value="F:DNA-binding transcription factor activity, RNA polymerase II-specific"/>
    <property type="evidence" value="ECO:0007669"/>
    <property type="project" value="TreeGrafter"/>
</dbReference>
<feature type="domain" description="C2H2-type" evidence="13">
    <location>
        <begin position="421"/>
        <end position="448"/>
    </location>
</feature>
<dbReference type="FunFam" id="3.30.160.60:FF:000478">
    <property type="entry name" value="Zinc finger protein 133"/>
    <property type="match status" value="1"/>
</dbReference>
<feature type="domain" description="C2H2-type" evidence="13">
    <location>
        <begin position="571"/>
        <end position="598"/>
    </location>
</feature>
<feature type="compositionally biased region" description="Polar residues" evidence="11">
    <location>
        <begin position="181"/>
        <end position="192"/>
    </location>
</feature>
<dbReference type="Gene3D" id="3.30.710.10">
    <property type="entry name" value="Potassium Channel Kv1.1, Chain A"/>
    <property type="match status" value="1"/>
</dbReference>
<dbReference type="GO" id="GO:0005694">
    <property type="term" value="C:chromosome"/>
    <property type="evidence" value="ECO:0007669"/>
    <property type="project" value="UniProtKB-ARBA"/>
</dbReference>
<dbReference type="GeneTree" id="ENSGT00940000159957"/>
<evidence type="ECO:0000313" key="15">
    <source>
        <dbReference type="Proteomes" id="UP000261640"/>
    </source>
</evidence>
<dbReference type="FunFam" id="3.30.160.60:FF:001443">
    <property type="entry name" value="Zinc finger protein 668"/>
    <property type="match status" value="1"/>
</dbReference>
<dbReference type="FunFam" id="3.30.160.60:FF:000072">
    <property type="entry name" value="zinc finger protein 143 isoform X1"/>
    <property type="match status" value="1"/>
</dbReference>
<dbReference type="InterPro" id="IPR036236">
    <property type="entry name" value="Znf_C2H2_sf"/>
</dbReference>
<dbReference type="STRING" id="205130.ENSMAMP00000021456"/>
<evidence type="ECO:0000256" key="9">
    <source>
        <dbReference type="ARBA" id="ARBA00023242"/>
    </source>
</evidence>
<feature type="domain" description="C2H2-type" evidence="13">
    <location>
        <begin position="459"/>
        <end position="486"/>
    </location>
</feature>
<keyword evidence="4 10" id="KW-0863">Zinc-finger</keyword>
<dbReference type="Pfam" id="PF00096">
    <property type="entry name" value="zf-C2H2"/>
    <property type="match status" value="8"/>
</dbReference>
<feature type="domain" description="C2H2-type" evidence="13">
    <location>
        <begin position="365"/>
        <end position="392"/>
    </location>
</feature>
<comment type="subcellular location">
    <subcellularLocation>
        <location evidence="1">Nucleus</location>
    </subcellularLocation>
</comment>
<keyword evidence="9" id="KW-0539">Nucleus</keyword>
<evidence type="ECO:0000256" key="3">
    <source>
        <dbReference type="ARBA" id="ARBA00022737"/>
    </source>
</evidence>
<feature type="compositionally biased region" description="Polar residues" evidence="11">
    <location>
        <begin position="345"/>
        <end position="364"/>
    </location>
</feature>
<dbReference type="PROSITE" id="PS50097">
    <property type="entry name" value="BTB"/>
    <property type="match status" value="1"/>
</dbReference>
<dbReference type="FunFam" id="3.30.160.60:FF:001485">
    <property type="entry name" value="Krueppel-related zinc finger protein"/>
    <property type="match status" value="1"/>
</dbReference>
<dbReference type="FunFam" id="3.30.160.60:FF:001022">
    <property type="entry name" value="zinc finger and BTB domain-containing protein 17 isoform X1"/>
    <property type="match status" value="1"/>
</dbReference>
<evidence type="ECO:0000259" key="12">
    <source>
        <dbReference type="PROSITE" id="PS50097"/>
    </source>
</evidence>
<reference evidence="14" key="2">
    <citation type="submission" date="2025-09" db="UniProtKB">
        <authorList>
            <consortium name="Ensembl"/>
        </authorList>
    </citation>
    <scope>IDENTIFICATION</scope>
</reference>
<dbReference type="Pfam" id="PF13912">
    <property type="entry name" value="zf-C2H2_6"/>
    <property type="match status" value="1"/>
</dbReference>
<feature type="compositionally biased region" description="Acidic residues" evidence="11">
    <location>
        <begin position="319"/>
        <end position="333"/>
    </location>
</feature>
<evidence type="ECO:0000256" key="7">
    <source>
        <dbReference type="ARBA" id="ARBA00023125"/>
    </source>
</evidence>
<dbReference type="PROSITE" id="PS00028">
    <property type="entry name" value="ZINC_FINGER_C2H2_1"/>
    <property type="match status" value="11"/>
</dbReference>
<feature type="compositionally biased region" description="Acidic residues" evidence="11">
    <location>
        <begin position="863"/>
        <end position="879"/>
    </location>
</feature>
<evidence type="ECO:0000256" key="6">
    <source>
        <dbReference type="ARBA" id="ARBA00023015"/>
    </source>
</evidence>
<accession>A0A3Q3MF68</accession>
<dbReference type="Pfam" id="PF00651">
    <property type="entry name" value="BTB"/>
    <property type="match status" value="1"/>
</dbReference>
<dbReference type="Proteomes" id="UP000261640">
    <property type="component" value="Unplaced"/>
</dbReference>
<keyword evidence="3" id="KW-0677">Repeat</keyword>
<dbReference type="Gene3D" id="3.30.160.60">
    <property type="entry name" value="Classic Zinc Finger"/>
    <property type="match status" value="11"/>
</dbReference>
<feature type="compositionally biased region" description="Low complexity" evidence="11">
    <location>
        <begin position="245"/>
        <end position="254"/>
    </location>
</feature>
<reference evidence="14" key="1">
    <citation type="submission" date="2025-08" db="UniProtKB">
        <authorList>
            <consortium name="Ensembl"/>
        </authorList>
    </citation>
    <scope>IDENTIFICATION</scope>
</reference>
<name>A0A3Q3MF68_9TELE</name>
<dbReference type="InterPro" id="IPR013087">
    <property type="entry name" value="Znf_C2H2_type"/>
</dbReference>
<protein>
    <submittedName>
        <fullName evidence="14">Zinc finger and BTB domain containing 17</fullName>
    </submittedName>
</protein>
<dbReference type="GeneID" id="113146057"/>
<dbReference type="Ensembl" id="ENSMAMT00000022001.2">
    <property type="protein sequence ID" value="ENSMAMP00000021456.1"/>
    <property type="gene ID" value="ENSMAMG00000014424.2"/>
</dbReference>
<feature type="domain" description="C2H2-type" evidence="13">
    <location>
        <begin position="487"/>
        <end position="514"/>
    </location>
</feature>
<dbReference type="InterPro" id="IPR000210">
    <property type="entry name" value="BTB/POZ_dom"/>
</dbReference>
<evidence type="ECO:0000256" key="2">
    <source>
        <dbReference type="ARBA" id="ARBA00022723"/>
    </source>
</evidence>
<feature type="domain" description="BTB" evidence="12">
    <location>
        <begin position="24"/>
        <end position="86"/>
    </location>
</feature>
<feature type="domain" description="C2H2-type" evidence="13">
    <location>
        <begin position="393"/>
        <end position="420"/>
    </location>
</feature>
<dbReference type="AlphaFoldDB" id="A0A3Q3MF68"/>
<evidence type="ECO:0000313" key="14">
    <source>
        <dbReference type="Ensembl" id="ENSMAMP00000021456.1"/>
    </source>
</evidence>
<dbReference type="PROSITE" id="PS50157">
    <property type="entry name" value="ZINC_FINGER_C2H2_2"/>
    <property type="match status" value="11"/>
</dbReference>
<feature type="domain" description="C2H2-type" evidence="13">
    <location>
        <begin position="627"/>
        <end position="655"/>
    </location>
</feature>
<feature type="compositionally biased region" description="Basic residues" evidence="11">
    <location>
        <begin position="255"/>
        <end position="264"/>
    </location>
</feature>
<feature type="domain" description="C2H2-type" evidence="13">
    <location>
        <begin position="543"/>
        <end position="570"/>
    </location>
</feature>
<dbReference type="GO" id="GO:0045893">
    <property type="term" value="P:positive regulation of DNA-templated transcription"/>
    <property type="evidence" value="ECO:0007669"/>
    <property type="project" value="UniProtKB-ARBA"/>
</dbReference>
<dbReference type="RefSeq" id="XP_026189059.1">
    <property type="nucleotide sequence ID" value="XM_026333274.2"/>
</dbReference>
<dbReference type="SMART" id="SM00355">
    <property type="entry name" value="ZnF_C2H2"/>
    <property type="match status" value="11"/>
</dbReference>
<feature type="domain" description="C2H2-type" evidence="13">
    <location>
        <begin position="515"/>
        <end position="542"/>
    </location>
</feature>
<dbReference type="FunFam" id="3.30.160.60:FF:001032">
    <property type="entry name" value="zinc finger and BTB domain-containing protein 17 isoform X1"/>
    <property type="match status" value="1"/>
</dbReference>
<dbReference type="SMART" id="SM00225">
    <property type="entry name" value="BTB"/>
    <property type="match status" value="1"/>
</dbReference>
<keyword evidence="2" id="KW-0479">Metal-binding</keyword>
<keyword evidence="7" id="KW-0238">DNA-binding</keyword>
<dbReference type="FunFam" id="3.30.160.60:FF:002210">
    <property type="entry name" value="Zinc finger and BTB domain containing 17"/>
    <property type="match status" value="1"/>
</dbReference>
<feature type="domain" description="C2H2-type" evidence="13">
    <location>
        <begin position="599"/>
        <end position="626"/>
    </location>
</feature>
<dbReference type="GO" id="GO:0043565">
    <property type="term" value="F:sequence-specific DNA binding"/>
    <property type="evidence" value="ECO:0007669"/>
    <property type="project" value="UniProtKB-ARBA"/>
</dbReference>
<dbReference type="GO" id="GO:0005634">
    <property type="term" value="C:nucleus"/>
    <property type="evidence" value="ECO:0007669"/>
    <property type="project" value="UniProtKB-SubCell"/>
</dbReference>